<dbReference type="EMBL" id="JAWHQM010000020">
    <property type="protein sequence ID" value="KAK5631503.1"/>
    <property type="molecule type" value="Genomic_DNA"/>
</dbReference>
<comment type="caution">
    <text evidence="1">The sequence shown here is derived from an EMBL/GenBank/DDBJ whole genome shotgun (WGS) entry which is preliminary data.</text>
</comment>
<protein>
    <submittedName>
        <fullName evidence="1">Uncharacterized protein</fullName>
    </submittedName>
</protein>
<sequence length="127" mass="14373">MAQLLLTAVNARQSLDLAFYQRPEYEEEDMQAASTLLDSVEDFYEHIPIGTDSEFLNVSPDYVFQSETLRAGIDRYVDIKLEEDPGFFDSVFESPLCTTMKESPWLQGNMNIVPLLLENGADPNDQG</sequence>
<proteinExistence type="predicted"/>
<reference evidence="1 2" key="1">
    <citation type="submission" date="2023-10" db="EMBL/GenBank/DDBJ databases">
        <title>Draft genome sequence of Xylaria bambusicola isolate GMP-LS, the root and basal stem rot pathogen of sugarcane in Indonesia.</title>
        <authorList>
            <person name="Selvaraj P."/>
            <person name="Muralishankar V."/>
            <person name="Muruganantham S."/>
            <person name="Sp S."/>
            <person name="Haryani S."/>
            <person name="Lau K.J.X."/>
            <person name="Naqvi N.I."/>
        </authorList>
    </citation>
    <scope>NUCLEOTIDE SEQUENCE [LARGE SCALE GENOMIC DNA]</scope>
    <source>
        <strain evidence="1">GMP-LS</strain>
    </source>
</reference>
<evidence type="ECO:0000313" key="2">
    <source>
        <dbReference type="Proteomes" id="UP001305414"/>
    </source>
</evidence>
<name>A0AAN7URN5_9PEZI</name>
<organism evidence="1 2">
    <name type="scientific">Xylaria bambusicola</name>
    <dbReference type="NCBI Taxonomy" id="326684"/>
    <lineage>
        <taxon>Eukaryota</taxon>
        <taxon>Fungi</taxon>
        <taxon>Dikarya</taxon>
        <taxon>Ascomycota</taxon>
        <taxon>Pezizomycotina</taxon>
        <taxon>Sordariomycetes</taxon>
        <taxon>Xylariomycetidae</taxon>
        <taxon>Xylariales</taxon>
        <taxon>Xylariaceae</taxon>
        <taxon>Xylaria</taxon>
    </lineage>
</organism>
<accession>A0AAN7URN5</accession>
<dbReference type="AlphaFoldDB" id="A0AAN7URN5"/>
<dbReference type="Proteomes" id="UP001305414">
    <property type="component" value="Unassembled WGS sequence"/>
</dbReference>
<keyword evidence="2" id="KW-1185">Reference proteome</keyword>
<gene>
    <name evidence="1" type="ORF">RRF57_007217</name>
</gene>
<evidence type="ECO:0000313" key="1">
    <source>
        <dbReference type="EMBL" id="KAK5631503.1"/>
    </source>
</evidence>